<protein>
    <submittedName>
        <fullName evidence="1">Uncharacterized protein</fullName>
    </submittedName>
</protein>
<organism evidence="1 2">
    <name type="scientific">Adiantum capillus-veneris</name>
    <name type="common">Maidenhair fern</name>
    <dbReference type="NCBI Taxonomy" id="13818"/>
    <lineage>
        <taxon>Eukaryota</taxon>
        <taxon>Viridiplantae</taxon>
        <taxon>Streptophyta</taxon>
        <taxon>Embryophyta</taxon>
        <taxon>Tracheophyta</taxon>
        <taxon>Polypodiopsida</taxon>
        <taxon>Polypodiidae</taxon>
        <taxon>Polypodiales</taxon>
        <taxon>Pteridineae</taxon>
        <taxon>Pteridaceae</taxon>
        <taxon>Vittarioideae</taxon>
        <taxon>Adiantum</taxon>
    </lineage>
</organism>
<accession>A0A9D4ZN10</accession>
<dbReference type="EMBL" id="JABFUD020000006">
    <property type="protein sequence ID" value="KAI5078745.1"/>
    <property type="molecule type" value="Genomic_DNA"/>
</dbReference>
<name>A0A9D4ZN10_ADICA</name>
<evidence type="ECO:0000313" key="1">
    <source>
        <dbReference type="EMBL" id="KAI5078745.1"/>
    </source>
</evidence>
<reference evidence="1" key="1">
    <citation type="submission" date="2021-01" db="EMBL/GenBank/DDBJ databases">
        <title>Adiantum capillus-veneris genome.</title>
        <authorList>
            <person name="Fang Y."/>
            <person name="Liao Q."/>
        </authorList>
    </citation>
    <scope>NUCLEOTIDE SEQUENCE</scope>
    <source>
        <strain evidence="1">H3</strain>
        <tissue evidence="1">Leaf</tissue>
    </source>
</reference>
<dbReference type="AlphaFoldDB" id="A0A9D4ZN10"/>
<evidence type="ECO:0000313" key="2">
    <source>
        <dbReference type="Proteomes" id="UP000886520"/>
    </source>
</evidence>
<keyword evidence="2" id="KW-1185">Reference proteome</keyword>
<comment type="caution">
    <text evidence="1">The sequence shown here is derived from an EMBL/GenBank/DDBJ whole genome shotgun (WGS) entry which is preliminary data.</text>
</comment>
<dbReference type="Proteomes" id="UP000886520">
    <property type="component" value="Chromosome 6"/>
</dbReference>
<sequence>MSPSSPERSAFHMSYSIWRTINRHSNGEARRNLLDVAFLKTRWATLVGRSHHIKLNSMLDAANVKRSKMHNMLRTWDKQTMQFYSKL</sequence>
<gene>
    <name evidence="1" type="ORF">GOP47_0006416</name>
</gene>
<proteinExistence type="predicted"/>
<dbReference type="OrthoDB" id="1871818at2759"/>